<feature type="active site" description="Proton acceptor" evidence="13">
    <location>
        <position position="349"/>
    </location>
</feature>
<evidence type="ECO:0000256" key="1">
    <source>
        <dbReference type="ARBA" id="ARBA00001946"/>
    </source>
</evidence>
<dbReference type="InParanoid" id="A0A663EZR9"/>
<keyword evidence="6" id="KW-0255">Endonuclease</keyword>
<keyword evidence="4" id="KW-0540">Nuclease</keyword>
<evidence type="ECO:0000256" key="9">
    <source>
        <dbReference type="ARBA" id="ARBA00022946"/>
    </source>
</evidence>
<dbReference type="GO" id="GO:0046872">
    <property type="term" value="F:metal ion binding"/>
    <property type="evidence" value="ECO:0007669"/>
    <property type="project" value="UniProtKB-KW"/>
</dbReference>
<evidence type="ECO:0000256" key="13">
    <source>
        <dbReference type="PIRSR" id="PIRSR640255-1"/>
    </source>
</evidence>
<comment type="subcellular location">
    <subcellularLocation>
        <location evidence="2">Mitochondrion</location>
    </subcellularLocation>
</comment>
<dbReference type="SMART" id="SM00477">
    <property type="entry name" value="NUC"/>
    <property type="match status" value="1"/>
</dbReference>
<feature type="domain" description="DNA/RNA non-specific endonuclease/pyrophosphatase/phosphodiesterase" evidence="17">
    <location>
        <begin position="285"/>
        <end position="493"/>
    </location>
</feature>
<evidence type="ECO:0000256" key="15">
    <source>
        <dbReference type="SAM" id="MobiDB-lite"/>
    </source>
</evidence>
<dbReference type="KEGG" id="achc:115335300"/>
<dbReference type="InterPro" id="IPR040255">
    <property type="entry name" value="Non-specific_endonuclease"/>
</dbReference>
<accession>A0A663EZR9</accession>
<dbReference type="CDD" id="cd00091">
    <property type="entry name" value="NUC"/>
    <property type="match status" value="1"/>
</dbReference>
<dbReference type="InterPro" id="IPR018524">
    <property type="entry name" value="DNA/RNA_endonuclease_AS"/>
</dbReference>
<dbReference type="GO" id="GO:0000014">
    <property type="term" value="F:single-stranded DNA endodeoxyribonuclease activity"/>
    <property type="evidence" value="ECO:0007669"/>
    <property type="project" value="TreeGrafter"/>
</dbReference>
<dbReference type="GeneTree" id="ENSGT00940000160987"/>
<keyword evidence="7" id="KW-0378">Hydrolase</keyword>
<evidence type="ECO:0000313" key="18">
    <source>
        <dbReference type="Ensembl" id="ENSACCP00020017787.1"/>
    </source>
</evidence>
<dbReference type="CTD" id="2021"/>
<keyword evidence="11" id="KW-1015">Disulfide bond</keyword>
<dbReference type="InterPro" id="IPR044929">
    <property type="entry name" value="DNA/RNA_non-sp_Endonuclease_sf"/>
</dbReference>
<dbReference type="Gene3D" id="3.40.570.10">
    <property type="entry name" value="Extracellular Endonuclease, subunit A"/>
    <property type="match status" value="1"/>
</dbReference>
<dbReference type="InterPro" id="IPR044925">
    <property type="entry name" value="His-Me_finger_sf"/>
</dbReference>
<dbReference type="PANTHER" id="PTHR13966:SF5">
    <property type="entry name" value="ENDONUCLEASE G, MITOCHONDRIAL"/>
    <property type="match status" value="1"/>
</dbReference>
<evidence type="ECO:0000256" key="2">
    <source>
        <dbReference type="ARBA" id="ARBA00004173"/>
    </source>
</evidence>
<comment type="similarity">
    <text evidence="3">Belongs to the DNA/RNA non-specific endonuclease family.</text>
</comment>
<dbReference type="InterPro" id="IPR020821">
    <property type="entry name" value="ENPP1-3/EXOG-like_nuc-like"/>
</dbReference>
<dbReference type="AlphaFoldDB" id="A0A663EZR9"/>
<keyword evidence="5 14" id="KW-0479">Metal-binding</keyword>
<gene>
    <name evidence="18" type="primary">ENDOG</name>
</gene>
<dbReference type="Pfam" id="PF01223">
    <property type="entry name" value="Endonuclease_NS"/>
    <property type="match status" value="1"/>
</dbReference>
<comment type="cofactor">
    <cofactor evidence="1">
        <name>Mg(2+)</name>
        <dbReference type="ChEBI" id="CHEBI:18420"/>
    </cofactor>
</comment>
<dbReference type="SMART" id="SM00892">
    <property type="entry name" value="Endonuclease_NS"/>
    <property type="match status" value="1"/>
</dbReference>
<evidence type="ECO:0000256" key="6">
    <source>
        <dbReference type="ARBA" id="ARBA00022759"/>
    </source>
</evidence>
<evidence type="ECO:0000256" key="3">
    <source>
        <dbReference type="ARBA" id="ARBA00010052"/>
    </source>
</evidence>
<feature type="region of interest" description="Disordered" evidence="15">
    <location>
        <begin position="89"/>
        <end position="108"/>
    </location>
</feature>
<evidence type="ECO:0000256" key="14">
    <source>
        <dbReference type="PIRSR" id="PIRSR640255-2"/>
    </source>
</evidence>
<dbReference type="GO" id="GO:0005743">
    <property type="term" value="C:mitochondrial inner membrane"/>
    <property type="evidence" value="ECO:0007669"/>
    <property type="project" value="TreeGrafter"/>
</dbReference>
<dbReference type="FunFam" id="3.40.570.10:FF:000002">
    <property type="entry name" value="Endonuclease G, mitochondrial"/>
    <property type="match status" value="1"/>
</dbReference>
<keyword evidence="9" id="KW-0809">Transit peptide</keyword>
<sequence>MLSAMAAGGEPSDRGAAVSCSPSPSPPPLRHHGCALPSPTPPLPRSAGPAAAGGAVAFLEEKKKKKKQKTKTCKGNAATADGAGLGERYPRVGCRGRGGPSPGGRRPVPSPAPLTALYFCTFSFEPLWRGSSFNAVFSFVLIKWFLCTPVSPPLLSPRPGPGRMAASPRRPLALKAATVPLLRVPASAKATARLSVGRSCGPSARTMVRGRWLLPGASLALGAGLGAALTARRRAEGREAEGLLGRLPVVPAVAAAAAAGPPALPGSGRAELTKYGLPGLAQLRSRESYVLCYDPRSRSALWVIEQLNRETLSGTSDRAACDFQEDDSVHEYHRATNADYRGSGFDRGHLAAAANHKWSQKAMRDTFYLSNIAPQDPHLNQNAWNNLEKYSRSLAKNNKNVYVCTGPLYLPRMEADGKMYVKYQVIGKNNVAVPTHFFKVLILEKESGEIELRSYVMPNSPVDEKIPLERFLVPIESIERASGLLFVPNILKRTGNLKAITAGNKR</sequence>
<organism evidence="18 19">
    <name type="scientific">Aquila chrysaetos chrysaetos</name>
    <dbReference type="NCBI Taxonomy" id="223781"/>
    <lineage>
        <taxon>Eukaryota</taxon>
        <taxon>Metazoa</taxon>
        <taxon>Chordata</taxon>
        <taxon>Craniata</taxon>
        <taxon>Vertebrata</taxon>
        <taxon>Euteleostomi</taxon>
        <taxon>Archelosauria</taxon>
        <taxon>Archosauria</taxon>
        <taxon>Dinosauria</taxon>
        <taxon>Saurischia</taxon>
        <taxon>Theropoda</taxon>
        <taxon>Coelurosauria</taxon>
        <taxon>Aves</taxon>
        <taxon>Neognathae</taxon>
        <taxon>Neoaves</taxon>
        <taxon>Telluraves</taxon>
        <taxon>Accipitrimorphae</taxon>
        <taxon>Accipitriformes</taxon>
        <taxon>Accipitridae</taxon>
        <taxon>Accipitrinae</taxon>
        <taxon>Aquila</taxon>
    </lineage>
</organism>
<dbReference type="PANTHER" id="PTHR13966">
    <property type="entry name" value="ENDONUCLEASE RELATED"/>
    <property type="match status" value="1"/>
</dbReference>
<evidence type="ECO:0000256" key="8">
    <source>
        <dbReference type="ARBA" id="ARBA00022842"/>
    </source>
</evidence>
<dbReference type="Proteomes" id="UP000472275">
    <property type="component" value="Chromosome 24"/>
</dbReference>
<dbReference type="GO" id="GO:0005634">
    <property type="term" value="C:nucleus"/>
    <property type="evidence" value="ECO:0007669"/>
    <property type="project" value="TreeGrafter"/>
</dbReference>
<protein>
    <recommendedName>
        <fullName evidence="12">Endonuclease G, mitochondrial</fullName>
    </recommendedName>
</protein>
<evidence type="ECO:0000259" key="16">
    <source>
        <dbReference type="SMART" id="SM00477"/>
    </source>
</evidence>
<name>A0A663EZR9_AQUCH</name>
<evidence type="ECO:0000256" key="12">
    <source>
        <dbReference type="ARBA" id="ARBA00068872"/>
    </source>
</evidence>
<keyword evidence="10" id="KW-0496">Mitochondrion</keyword>
<dbReference type="GO" id="GO:0003676">
    <property type="term" value="F:nucleic acid binding"/>
    <property type="evidence" value="ECO:0007669"/>
    <property type="project" value="InterPro"/>
</dbReference>
<dbReference type="GO" id="GO:0004521">
    <property type="term" value="F:RNA endonuclease activity"/>
    <property type="evidence" value="ECO:0007669"/>
    <property type="project" value="TreeGrafter"/>
</dbReference>
<dbReference type="PROSITE" id="PS01070">
    <property type="entry name" value="NUCLEASE_NON_SPEC"/>
    <property type="match status" value="1"/>
</dbReference>
<dbReference type="GeneID" id="115335300"/>
<feature type="domain" description="ENPP1-3/EXOG-like endonuclease/phosphodiesterase" evidence="16">
    <location>
        <begin position="286"/>
        <end position="493"/>
    </location>
</feature>
<reference evidence="18" key="1">
    <citation type="submission" date="2025-08" db="UniProtKB">
        <authorList>
            <consortium name="Ensembl"/>
        </authorList>
    </citation>
    <scope>IDENTIFICATION</scope>
</reference>
<dbReference type="SUPFAM" id="SSF54060">
    <property type="entry name" value="His-Me finger endonucleases"/>
    <property type="match status" value="1"/>
</dbReference>
<dbReference type="OrthoDB" id="5418055at2759"/>
<keyword evidence="8" id="KW-0460">Magnesium</keyword>
<feature type="region of interest" description="Disordered" evidence="15">
    <location>
        <begin position="1"/>
        <end position="55"/>
    </location>
</feature>
<feature type="binding site" evidence="14">
    <location>
        <position position="380"/>
    </location>
    <ligand>
        <name>Mg(2+)</name>
        <dbReference type="ChEBI" id="CHEBI:18420"/>
        <note>catalytic</note>
    </ligand>
</feature>
<reference evidence="18" key="2">
    <citation type="submission" date="2025-09" db="UniProtKB">
        <authorList>
            <consortium name="Ensembl"/>
        </authorList>
    </citation>
    <scope>IDENTIFICATION</scope>
</reference>
<proteinExistence type="inferred from homology"/>
<evidence type="ECO:0000259" key="17">
    <source>
        <dbReference type="SMART" id="SM00892"/>
    </source>
</evidence>
<evidence type="ECO:0000313" key="19">
    <source>
        <dbReference type="Proteomes" id="UP000472275"/>
    </source>
</evidence>
<evidence type="ECO:0000256" key="7">
    <source>
        <dbReference type="ARBA" id="ARBA00022801"/>
    </source>
</evidence>
<evidence type="ECO:0000256" key="10">
    <source>
        <dbReference type="ARBA" id="ARBA00023128"/>
    </source>
</evidence>
<dbReference type="InterPro" id="IPR001604">
    <property type="entry name" value="Endo_G_ENPP1-like_dom"/>
</dbReference>
<dbReference type="Ensembl" id="ENSACCT00020018564.1">
    <property type="protein sequence ID" value="ENSACCP00020017787.1"/>
    <property type="gene ID" value="ENSACCG00020012216.1"/>
</dbReference>
<dbReference type="GO" id="GO:0006309">
    <property type="term" value="P:apoptotic DNA fragmentation"/>
    <property type="evidence" value="ECO:0007669"/>
    <property type="project" value="TreeGrafter"/>
</dbReference>
<dbReference type="RefSeq" id="XP_029856635.2">
    <property type="nucleotide sequence ID" value="XM_030000775.2"/>
</dbReference>
<evidence type="ECO:0000256" key="11">
    <source>
        <dbReference type="ARBA" id="ARBA00023157"/>
    </source>
</evidence>
<evidence type="ECO:0000256" key="4">
    <source>
        <dbReference type="ARBA" id="ARBA00022722"/>
    </source>
</evidence>
<evidence type="ECO:0000256" key="5">
    <source>
        <dbReference type="ARBA" id="ARBA00022723"/>
    </source>
</evidence>
<keyword evidence="19" id="KW-1185">Reference proteome</keyword>